<dbReference type="GO" id="GO:0016020">
    <property type="term" value="C:membrane"/>
    <property type="evidence" value="ECO:0007669"/>
    <property type="project" value="UniProtKB-SubCell"/>
</dbReference>
<keyword evidence="3" id="KW-1133">Transmembrane helix</keyword>
<protein>
    <submittedName>
        <fullName evidence="5">Major Facilitator Superfamily</fullName>
    </submittedName>
</protein>
<dbReference type="InterPro" id="IPR011701">
    <property type="entry name" value="MFS"/>
</dbReference>
<feature type="transmembrane region" description="Helical" evidence="3">
    <location>
        <begin position="371"/>
        <end position="396"/>
    </location>
</feature>
<feature type="transmembrane region" description="Helical" evidence="3">
    <location>
        <begin position="63"/>
        <end position="83"/>
    </location>
</feature>
<organism evidence="5 6">
    <name type="scientific">Popillia japonica</name>
    <name type="common">Japanese beetle</name>
    <dbReference type="NCBI Taxonomy" id="7064"/>
    <lineage>
        <taxon>Eukaryota</taxon>
        <taxon>Metazoa</taxon>
        <taxon>Ecdysozoa</taxon>
        <taxon>Arthropoda</taxon>
        <taxon>Hexapoda</taxon>
        <taxon>Insecta</taxon>
        <taxon>Pterygota</taxon>
        <taxon>Neoptera</taxon>
        <taxon>Endopterygota</taxon>
        <taxon>Coleoptera</taxon>
        <taxon>Polyphaga</taxon>
        <taxon>Scarabaeiformia</taxon>
        <taxon>Scarabaeidae</taxon>
        <taxon>Rutelinae</taxon>
        <taxon>Popillia</taxon>
    </lineage>
</organism>
<dbReference type="SUPFAM" id="SSF103473">
    <property type="entry name" value="MFS general substrate transporter"/>
    <property type="match status" value="1"/>
</dbReference>
<feature type="transmembrane region" description="Helical" evidence="3">
    <location>
        <begin position="24"/>
        <end position="51"/>
    </location>
</feature>
<dbReference type="InterPro" id="IPR036259">
    <property type="entry name" value="MFS_trans_sf"/>
</dbReference>
<dbReference type="PROSITE" id="PS50850">
    <property type="entry name" value="MFS"/>
    <property type="match status" value="1"/>
</dbReference>
<feature type="compositionally biased region" description="Basic and acidic residues" evidence="2">
    <location>
        <begin position="235"/>
        <end position="250"/>
    </location>
</feature>
<evidence type="ECO:0000256" key="1">
    <source>
        <dbReference type="ARBA" id="ARBA00004141"/>
    </source>
</evidence>
<feature type="transmembrane region" description="Helical" evidence="3">
    <location>
        <begin position="282"/>
        <end position="308"/>
    </location>
</feature>
<comment type="subcellular location">
    <subcellularLocation>
        <location evidence="1">Membrane</location>
        <topology evidence="1">Multi-pass membrane protein</topology>
    </subcellularLocation>
</comment>
<evidence type="ECO:0000259" key="4">
    <source>
        <dbReference type="PROSITE" id="PS50850"/>
    </source>
</evidence>
<comment type="caution">
    <text evidence="5">The sequence shown here is derived from an EMBL/GenBank/DDBJ whole genome shotgun (WGS) entry which is preliminary data.</text>
</comment>
<feature type="region of interest" description="Disordered" evidence="2">
    <location>
        <begin position="222"/>
        <end position="250"/>
    </location>
</feature>
<feature type="transmembrane region" description="Helical" evidence="3">
    <location>
        <begin position="349"/>
        <end position="365"/>
    </location>
</feature>
<feature type="transmembrane region" description="Helical" evidence="3">
    <location>
        <begin position="320"/>
        <end position="342"/>
    </location>
</feature>
<feature type="transmembrane region" description="Helical" evidence="3">
    <location>
        <begin position="150"/>
        <end position="170"/>
    </location>
</feature>
<proteinExistence type="predicted"/>
<evidence type="ECO:0000313" key="5">
    <source>
        <dbReference type="EMBL" id="KAK9752901.1"/>
    </source>
</evidence>
<dbReference type="GO" id="GO:0008028">
    <property type="term" value="F:monocarboxylic acid transmembrane transporter activity"/>
    <property type="evidence" value="ECO:0007669"/>
    <property type="project" value="TreeGrafter"/>
</dbReference>
<gene>
    <name evidence="5" type="ORF">QE152_g3896</name>
</gene>
<dbReference type="Proteomes" id="UP001458880">
    <property type="component" value="Unassembled WGS sequence"/>
</dbReference>
<dbReference type="AlphaFoldDB" id="A0AAW1N376"/>
<name>A0AAW1N376_POPJA</name>
<evidence type="ECO:0000313" key="6">
    <source>
        <dbReference type="Proteomes" id="UP001458880"/>
    </source>
</evidence>
<feature type="transmembrane region" description="Helical" evidence="3">
    <location>
        <begin position="408"/>
        <end position="426"/>
    </location>
</feature>
<evidence type="ECO:0000256" key="2">
    <source>
        <dbReference type="SAM" id="MobiDB-lite"/>
    </source>
</evidence>
<reference evidence="5 6" key="1">
    <citation type="journal article" date="2024" name="BMC Genomics">
        <title>De novo assembly and annotation of Popillia japonica's genome with initial clues to its potential as an invasive pest.</title>
        <authorList>
            <person name="Cucini C."/>
            <person name="Boschi S."/>
            <person name="Funari R."/>
            <person name="Cardaioli E."/>
            <person name="Iannotti N."/>
            <person name="Marturano G."/>
            <person name="Paoli F."/>
            <person name="Bruttini M."/>
            <person name="Carapelli A."/>
            <person name="Frati F."/>
            <person name="Nardi F."/>
        </authorList>
    </citation>
    <scope>NUCLEOTIDE SEQUENCE [LARGE SCALE GENOMIC DNA]</scope>
    <source>
        <strain evidence="5">DMR45628</strain>
    </source>
</reference>
<keyword evidence="6" id="KW-1185">Reference proteome</keyword>
<sequence length="468" mass="51896">MARSTNFRRNHSNKKYEMVPPDGGWGFVITIAVALTCIVGIVPASVFGAVFGPFLASLGDETSATTLITGVFNTTLFLSGLPANHLLQKYTYRMVGLFGAVILFVGTFLTIYANSVAYMVCTYCIQGIGFGLMFPSVMSAFNEYFRSKQTVMMSLVQVMIGSAGIIWPTITSKLLQEYGFRGTAMVFSAFALNGILAMLTLQPAKWHYKRKEISEEERLMFVQNPETPGDNQEFALERKTSEEQRKESSDIDKIDSTYGKEEVKIRKSIVQALDLDLFKDPVYVNLSIGTAMALTSDVLFLYIIPALLESYGFEKSNLTFVLTIFFTADLIGKVLLGIAGAVFQIPSRYIVLVGSMFVITLRIAYTLHSSFWWITILSAMLALLRCTIQTTFPLVFSERYGNRFPTAFSLFMVVCGVVSLLAGLLSGVVKKLTGSDTMVVHLLTFMYACCTIPWGIELCIERLSKKGV</sequence>
<dbReference type="PANTHER" id="PTHR11360">
    <property type="entry name" value="MONOCARBOXYLATE TRANSPORTER"/>
    <property type="match status" value="1"/>
</dbReference>
<keyword evidence="3" id="KW-0812">Transmembrane</keyword>
<dbReference type="InterPro" id="IPR020846">
    <property type="entry name" value="MFS_dom"/>
</dbReference>
<dbReference type="PANTHER" id="PTHR11360:SF309">
    <property type="entry name" value="MONOCARBOXYLATE TRANSPORTER 7-LIKE PROTEIN"/>
    <property type="match status" value="1"/>
</dbReference>
<feature type="transmembrane region" description="Helical" evidence="3">
    <location>
        <begin position="182"/>
        <end position="201"/>
    </location>
</feature>
<dbReference type="EMBL" id="JASPKY010000017">
    <property type="protein sequence ID" value="KAK9752901.1"/>
    <property type="molecule type" value="Genomic_DNA"/>
</dbReference>
<keyword evidence="3" id="KW-0472">Membrane</keyword>
<dbReference type="Pfam" id="PF07690">
    <property type="entry name" value="MFS_1"/>
    <property type="match status" value="1"/>
</dbReference>
<feature type="transmembrane region" description="Helical" evidence="3">
    <location>
        <begin position="438"/>
        <end position="456"/>
    </location>
</feature>
<accession>A0AAW1N376</accession>
<feature type="transmembrane region" description="Helical" evidence="3">
    <location>
        <begin position="117"/>
        <end position="138"/>
    </location>
</feature>
<dbReference type="InterPro" id="IPR050327">
    <property type="entry name" value="Proton-linked_MCT"/>
</dbReference>
<feature type="transmembrane region" description="Helical" evidence="3">
    <location>
        <begin position="90"/>
        <end position="111"/>
    </location>
</feature>
<feature type="domain" description="Major facilitator superfamily (MFS) profile" evidence="4">
    <location>
        <begin position="29"/>
        <end position="468"/>
    </location>
</feature>
<evidence type="ECO:0000256" key="3">
    <source>
        <dbReference type="SAM" id="Phobius"/>
    </source>
</evidence>
<dbReference type="Gene3D" id="1.20.1250.20">
    <property type="entry name" value="MFS general substrate transporter like domains"/>
    <property type="match status" value="1"/>
</dbReference>